<proteinExistence type="predicted"/>
<dbReference type="GO" id="GO:0003676">
    <property type="term" value="F:nucleic acid binding"/>
    <property type="evidence" value="ECO:0007669"/>
    <property type="project" value="InterPro"/>
</dbReference>
<dbReference type="PANTHER" id="PTHR46564">
    <property type="entry name" value="TRANSPOSASE"/>
    <property type="match status" value="1"/>
</dbReference>
<name>A0A0C2N2G2_THEKT</name>
<dbReference type="EMBL" id="JWZT01000651">
    <property type="protein sequence ID" value="KII73801.1"/>
    <property type="molecule type" value="Genomic_DNA"/>
</dbReference>
<comment type="caution">
    <text evidence="2">The sequence shown here is derived from an EMBL/GenBank/DDBJ whole genome shotgun (WGS) entry which is preliminary data.</text>
</comment>
<accession>A0A0C2N2G2</accession>
<dbReference type="PANTHER" id="PTHR46564:SF1">
    <property type="entry name" value="TRANSPOSASE"/>
    <property type="match status" value="1"/>
</dbReference>
<dbReference type="InterPro" id="IPR009057">
    <property type="entry name" value="Homeodomain-like_sf"/>
</dbReference>
<dbReference type="NCBIfam" id="NF033545">
    <property type="entry name" value="transpos_IS630"/>
    <property type="match status" value="1"/>
</dbReference>
<dbReference type="InterPro" id="IPR012337">
    <property type="entry name" value="RNaseH-like_sf"/>
</dbReference>
<dbReference type="Proteomes" id="UP000031668">
    <property type="component" value="Unassembled WGS sequence"/>
</dbReference>
<reference evidence="2 3" key="1">
    <citation type="journal article" date="2014" name="Genome Biol. Evol.">
        <title>The genome of the myxosporean Thelohanellus kitauei shows adaptations to nutrient acquisition within its fish host.</title>
        <authorList>
            <person name="Yang Y."/>
            <person name="Xiong J."/>
            <person name="Zhou Z."/>
            <person name="Huo F."/>
            <person name="Miao W."/>
            <person name="Ran C."/>
            <person name="Liu Y."/>
            <person name="Zhang J."/>
            <person name="Feng J."/>
            <person name="Wang M."/>
            <person name="Wang M."/>
            <person name="Wang L."/>
            <person name="Yao B."/>
        </authorList>
    </citation>
    <scope>NUCLEOTIDE SEQUENCE [LARGE SCALE GENOMIC DNA]</scope>
    <source>
        <strain evidence="2">Wuqing</strain>
    </source>
</reference>
<dbReference type="OrthoDB" id="6021308at2759"/>
<protein>
    <recommendedName>
        <fullName evidence="1">Tc1-like transposase DDE domain-containing protein</fullName>
    </recommendedName>
</protein>
<dbReference type="InterPro" id="IPR038717">
    <property type="entry name" value="Tc1-like_DDE_dom"/>
</dbReference>
<sequence>MENNENTNSERRTYKKLSADVKMLAIGYIQRNPEKSIAEVARNLSLNERSLRYIYSKFLRDGSVIQNNQAGPKYVKVEDQHKLRIGQYIEENPIITIAQILSKLQEDFNLVLSKSTICRTIKKLNITYKLVRQVPIARNTPEIIEARFIYSQTYFESIAFSTPEVVYIDETGFNLHIRRRYGRSQRGERAHIVVSNSRGRNISVCAAMNISGLVNYRSIVASFNKNEFCQFLRECFQKLSNTPKIFVMDNVRFHHSIEVREVVESQGHRIVFIPPYSPQLNPIELLFSKWKNIIKSGMSIFDGNTMLTTISAVSTQISGDDCAGWIREATRFASRALQHEPF</sequence>
<dbReference type="InterPro" id="IPR047655">
    <property type="entry name" value="Transpos_IS630-like"/>
</dbReference>
<dbReference type="InterPro" id="IPR036397">
    <property type="entry name" value="RNaseH_sf"/>
</dbReference>
<dbReference type="Gene3D" id="3.30.420.10">
    <property type="entry name" value="Ribonuclease H-like superfamily/Ribonuclease H"/>
    <property type="match status" value="1"/>
</dbReference>
<evidence type="ECO:0000313" key="2">
    <source>
        <dbReference type="EMBL" id="KII73801.1"/>
    </source>
</evidence>
<dbReference type="SUPFAM" id="SSF46689">
    <property type="entry name" value="Homeodomain-like"/>
    <property type="match status" value="1"/>
</dbReference>
<evidence type="ECO:0000313" key="3">
    <source>
        <dbReference type="Proteomes" id="UP000031668"/>
    </source>
</evidence>
<organism evidence="2 3">
    <name type="scientific">Thelohanellus kitauei</name>
    <name type="common">Myxosporean</name>
    <dbReference type="NCBI Taxonomy" id="669202"/>
    <lineage>
        <taxon>Eukaryota</taxon>
        <taxon>Metazoa</taxon>
        <taxon>Cnidaria</taxon>
        <taxon>Myxozoa</taxon>
        <taxon>Myxosporea</taxon>
        <taxon>Bivalvulida</taxon>
        <taxon>Platysporina</taxon>
        <taxon>Myxobolidae</taxon>
        <taxon>Thelohanellus</taxon>
    </lineage>
</organism>
<gene>
    <name evidence="2" type="ORF">RF11_00359</name>
</gene>
<dbReference type="AlphaFoldDB" id="A0A0C2N2G2"/>
<dbReference type="OMA" id="MYTVKQT"/>
<keyword evidence="3" id="KW-1185">Reference proteome</keyword>
<evidence type="ECO:0000259" key="1">
    <source>
        <dbReference type="Pfam" id="PF13358"/>
    </source>
</evidence>
<feature type="domain" description="Tc1-like transposase DDE" evidence="1">
    <location>
        <begin position="165"/>
        <end position="298"/>
    </location>
</feature>
<dbReference type="Pfam" id="PF13358">
    <property type="entry name" value="DDE_3"/>
    <property type="match status" value="1"/>
</dbReference>
<dbReference type="SUPFAM" id="SSF53098">
    <property type="entry name" value="Ribonuclease H-like"/>
    <property type="match status" value="1"/>
</dbReference>